<evidence type="ECO:0000313" key="4">
    <source>
        <dbReference type="Proteomes" id="UP000232062"/>
    </source>
</evidence>
<comment type="caution">
    <text evidence="3">The sequence shown here is derived from an EMBL/GenBank/DDBJ whole genome shotgun (WGS) entry which is preliminary data.</text>
</comment>
<dbReference type="SUPFAM" id="SSF53850">
    <property type="entry name" value="Periplasmic binding protein-like II"/>
    <property type="match status" value="1"/>
</dbReference>
<protein>
    <submittedName>
        <fullName evidence="3">Peptide ABC transporter</fullName>
    </submittedName>
</protein>
<dbReference type="Pfam" id="PF00496">
    <property type="entry name" value="SBP_bac_5"/>
    <property type="match status" value="1"/>
</dbReference>
<dbReference type="OrthoDB" id="9801912at2"/>
<sequence length="537" mass="59393">MKFNAITLALSISLLGSAINAHAAEKPVSGGSLTVGVETEPTTFNPQLNGQDKAEITLRNFWESLLARRPDGSFVPWLAQSYEVSADGKTIRFNLRQDVTFSNGEKLDANAVADNFRQTQVAQYCAGTSLCLMGSHIDKIEIPDNRTVVITLKDVYSPFLSFAAGLQILAPASWKSPQLKSGGKDIAGTGPFILDSYEKGQQVTFVKNPKYHWAPATAKHQGPAYLDRVTYRFLPESSVRTGALLSGQVDVIEGISGNDAGEFKDNADFTYQHALNTGTPYSLFLNVEYGPTQDVKVRQALLQGLEIDPLLKSVYRGERTRAWGITSPLDPLYNKELEGKYGNNPDAANKLLDEAGWQTRDSEGYRTKNGERLRIELIQAQATVRDQRDVLLQAIQAQARQRLGIDLKLNYVDSGTYVDVRKSGKFGTIANSNTPTDGVDIENHYRPIAQGGAINYSRVNDANINALLDKAAATLDLNQRRQFYSELQQRALPQLALAVPLYEPEDQLAAASYVHDYGFRSYKQMPESVYDVWVSQH</sequence>
<dbReference type="GO" id="GO:1904680">
    <property type="term" value="F:peptide transmembrane transporter activity"/>
    <property type="evidence" value="ECO:0007669"/>
    <property type="project" value="TreeGrafter"/>
</dbReference>
<dbReference type="Proteomes" id="UP000232062">
    <property type="component" value="Unassembled WGS sequence"/>
</dbReference>
<keyword evidence="1" id="KW-0732">Signal</keyword>
<feature type="domain" description="Solute-binding protein family 5" evidence="2">
    <location>
        <begin position="74"/>
        <end position="435"/>
    </location>
</feature>
<feature type="chain" id="PRO_5014650915" evidence="1">
    <location>
        <begin position="24"/>
        <end position="537"/>
    </location>
</feature>
<accession>A0A2M9WFV5</accession>
<dbReference type="STRING" id="1076549.HA45_24075"/>
<gene>
    <name evidence="3" type="ORF">PRCB_06705</name>
</gene>
<reference evidence="3 4" key="1">
    <citation type="submission" date="2017-11" db="EMBL/GenBank/DDBJ databases">
        <title>The genome sequence of Pantoea rodasii DSM 26611.</title>
        <authorList>
            <person name="Gao J."/>
            <person name="Mao X."/>
            <person name="Sun J."/>
        </authorList>
    </citation>
    <scope>NUCLEOTIDE SEQUENCE [LARGE SCALE GENOMIC DNA]</scope>
    <source>
        <strain evidence="3 4">DSM 26611</strain>
    </source>
</reference>
<dbReference type="GO" id="GO:0030288">
    <property type="term" value="C:outer membrane-bounded periplasmic space"/>
    <property type="evidence" value="ECO:0007669"/>
    <property type="project" value="UniProtKB-ARBA"/>
</dbReference>
<evidence type="ECO:0000256" key="1">
    <source>
        <dbReference type="SAM" id="SignalP"/>
    </source>
</evidence>
<dbReference type="AlphaFoldDB" id="A0A2M9WFV5"/>
<proteinExistence type="predicted"/>
<dbReference type="InterPro" id="IPR030678">
    <property type="entry name" value="Peptide/Ni-bd"/>
</dbReference>
<dbReference type="PANTHER" id="PTHR30290">
    <property type="entry name" value="PERIPLASMIC BINDING COMPONENT OF ABC TRANSPORTER"/>
    <property type="match status" value="1"/>
</dbReference>
<dbReference type="CDD" id="cd08492">
    <property type="entry name" value="PBP2_NikA_DppA_OppA_like_15"/>
    <property type="match status" value="1"/>
</dbReference>
<feature type="signal peptide" evidence="1">
    <location>
        <begin position="1"/>
        <end position="23"/>
    </location>
</feature>
<dbReference type="EMBL" id="PIQI01000011">
    <property type="protein sequence ID" value="PJZ06407.1"/>
    <property type="molecule type" value="Genomic_DNA"/>
</dbReference>
<evidence type="ECO:0000313" key="3">
    <source>
        <dbReference type="EMBL" id="PJZ06407.1"/>
    </source>
</evidence>
<dbReference type="GO" id="GO:0015833">
    <property type="term" value="P:peptide transport"/>
    <property type="evidence" value="ECO:0007669"/>
    <property type="project" value="TreeGrafter"/>
</dbReference>
<organism evidence="3 4">
    <name type="scientific">Pantoea rodasii</name>
    <dbReference type="NCBI Taxonomy" id="1076549"/>
    <lineage>
        <taxon>Bacteria</taxon>
        <taxon>Pseudomonadati</taxon>
        <taxon>Pseudomonadota</taxon>
        <taxon>Gammaproteobacteria</taxon>
        <taxon>Enterobacterales</taxon>
        <taxon>Erwiniaceae</taxon>
        <taxon>Pantoea</taxon>
    </lineage>
</organism>
<dbReference type="Gene3D" id="3.10.105.10">
    <property type="entry name" value="Dipeptide-binding Protein, Domain 3"/>
    <property type="match status" value="1"/>
</dbReference>
<dbReference type="RefSeq" id="WP_100700942.1">
    <property type="nucleotide sequence ID" value="NZ_MLFP01000086.1"/>
</dbReference>
<dbReference type="GO" id="GO:0043190">
    <property type="term" value="C:ATP-binding cassette (ABC) transporter complex"/>
    <property type="evidence" value="ECO:0007669"/>
    <property type="project" value="InterPro"/>
</dbReference>
<evidence type="ECO:0000259" key="2">
    <source>
        <dbReference type="Pfam" id="PF00496"/>
    </source>
</evidence>
<name>A0A2M9WFV5_9GAMM</name>
<dbReference type="InterPro" id="IPR039424">
    <property type="entry name" value="SBP_5"/>
</dbReference>
<keyword evidence="4" id="KW-1185">Reference proteome</keyword>
<dbReference type="PIRSF" id="PIRSF002741">
    <property type="entry name" value="MppA"/>
    <property type="match status" value="1"/>
</dbReference>
<dbReference type="InterPro" id="IPR000914">
    <property type="entry name" value="SBP_5_dom"/>
</dbReference>
<dbReference type="Gene3D" id="3.40.190.10">
    <property type="entry name" value="Periplasmic binding protein-like II"/>
    <property type="match status" value="1"/>
</dbReference>